<dbReference type="InterPro" id="IPR011990">
    <property type="entry name" value="TPR-like_helical_dom_sf"/>
</dbReference>
<dbReference type="SUPFAM" id="SSF48452">
    <property type="entry name" value="TPR-like"/>
    <property type="match status" value="1"/>
</dbReference>
<dbReference type="EMBL" id="FOUE01000003">
    <property type="protein sequence ID" value="SFM41522.1"/>
    <property type="molecule type" value="Genomic_DNA"/>
</dbReference>
<dbReference type="Pfam" id="PF17874">
    <property type="entry name" value="TPR_MalT"/>
    <property type="match status" value="1"/>
</dbReference>
<dbReference type="GO" id="GO:0003677">
    <property type="term" value="F:DNA binding"/>
    <property type="evidence" value="ECO:0007669"/>
    <property type="project" value="UniProtKB-KW"/>
</dbReference>
<dbReference type="Gene3D" id="1.25.40.10">
    <property type="entry name" value="Tetratricopeptide repeat domain"/>
    <property type="match status" value="1"/>
</dbReference>
<reference evidence="6" key="1">
    <citation type="submission" date="2016-10" db="EMBL/GenBank/DDBJ databases">
        <authorList>
            <person name="Varghese N."/>
            <person name="Submissions S."/>
        </authorList>
    </citation>
    <scope>NUCLEOTIDE SEQUENCE [LARGE SCALE GENOMIC DNA]</scope>
    <source>
        <strain evidence="6">CGMCC 1.7061</strain>
    </source>
</reference>
<keyword evidence="6" id="KW-1185">Reference proteome</keyword>
<dbReference type="InterPro" id="IPR016032">
    <property type="entry name" value="Sig_transdc_resp-reg_C-effctor"/>
</dbReference>
<sequence>MKAFDNNAAANDDDLVAREERGSSELIWDLVRHRIQPAQLPANHYRRPGLTQKLVGALRPGAILHLEAPSGYGKSGELRAALSALEPAPAGVSWISLGEQDNDPLRLYALLTVALTDEGDSRVSLQERRGEVFADALELLLTTISLEETTVLVLDGVDLVCSQPAQIVMKRLLRNQPDNLTLVLISQRSLPFETHSFELEGRFTRMTAETLELSREETTEFFRPALQKNLLTQVAVEHLYSLTEGWITPLALYQLELEEQGAGRVPLPEARSVVSFLRGLVQERLTPAQVRSLAIMAELEVMTDELFMAIADHQCDRNFLPSVAVAQGLPVRCIPNRGRWYRMVSLVREWLLMSAPPGREARATLASEWFYQRGQYGEALRYALICHDPERSTRIAAVGSEALLVGQDTASLLSLRQTLPIELIHNSPRLRVVFSWVHAFGGQFAEARTLLEGIPDASRQTLKGRLAASEVFLLSGEGYVERALAEAEAALGEPDLTPHGRLITLLVKSDALCALGRSAEAREVHREAAKLARQSGDAGAELLAVYTHSKIELSKGALKHAEHLLRTGLDAATSEPVRPPRVGESRLMLNLALVLWHQGRLAEANHLLVRFVRQAEKGRDLVLLVALALRTLSAKVKGRMEEAFSWIGQAERVMQAWHVDEVVYEPVLEALKISCWLAQGQIESATQAMARLKPYRKQNRVLELFPMMPGLLDTLEVRLALANGRIEEARTLLDGKAFSDSQDLPFGHRLHSGLLKALVQFDQGGGSKAFELVASVIEQAASEDYISPFLELKGEIKDMMVQVLAGMPASSFTDSLRQLYGVEASAGGARGAELPEPISDREFGVLELIAMGLSNQGIADKLHISLHTVKTHARRINAKLGVKSRTQAIVRARELGLL</sequence>
<dbReference type="InterPro" id="IPR027417">
    <property type="entry name" value="P-loop_NTPase"/>
</dbReference>
<evidence type="ECO:0000256" key="1">
    <source>
        <dbReference type="ARBA" id="ARBA00023015"/>
    </source>
</evidence>
<accession>A0A1I4QN54</accession>
<dbReference type="InterPro" id="IPR041617">
    <property type="entry name" value="TPR_MalT"/>
</dbReference>
<gene>
    <name evidence="5" type="ORF">SAMN04487963_2483</name>
</gene>
<dbReference type="PROSITE" id="PS00622">
    <property type="entry name" value="HTH_LUXR_1"/>
    <property type="match status" value="1"/>
</dbReference>
<dbReference type="CDD" id="cd06170">
    <property type="entry name" value="LuxR_C_like"/>
    <property type="match status" value="1"/>
</dbReference>
<evidence type="ECO:0000256" key="2">
    <source>
        <dbReference type="ARBA" id="ARBA00023125"/>
    </source>
</evidence>
<dbReference type="Pfam" id="PF00196">
    <property type="entry name" value="GerE"/>
    <property type="match status" value="1"/>
</dbReference>
<keyword evidence="3" id="KW-0804">Transcription</keyword>
<dbReference type="AlphaFoldDB" id="A0A1I4QN54"/>
<dbReference type="InterPro" id="IPR000792">
    <property type="entry name" value="Tscrpt_reg_LuxR_C"/>
</dbReference>
<proteinExistence type="predicted"/>
<dbReference type="PROSITE" id="PS50043">
    <property type="entry name" value="HTH_LUXR_2"/>
    <property type="match status" value="1"/>
</dbReference>
<keyword evidence="2" id="KW-0238">DNA-binding</keyword>
<dbReference type="SMART" id="SM00421">
    <property type="entry name" value="HTH_LUXR"/>
    <property type="match status" value="1"/>
</dbReference>
<dbReference type="SUPFAM" id="SSF52540">
    <property type="entry name" value="P-loop containing nucleoside triphosphate hydrolases"/>
    <property type="match status" value="1"/>
</dbReference>
<dbReference type="Gene3D" id="1.10.10.10">
    <property type="entry name" value="Winged helix-like DNA-binding domain superfamily/Winged helix DNA-binding domain"/>
    <property type="match status" value="1"/>
</dbReference>
<evidence type="ECO:0000259" key="4">
    <source>
        <dbReference type="PROSITE" id="PS50043"/>
    </source>
</evidence>
<organism evidence="5 6">
    <name type="scientific">Marinobacter zhejiangensis</name>
    <dbReference type="NCBI Taxonomy" id="488535"/>
    <lineage>
        <taxon>Bacteria</taxon>
        <taxon>Pseudomonadati</taxon>
        <taxon>Pseudomonadota</taxon>
        <taxon>Gammaproteobacteria</taxon>
        <taxon>Pseudomonadales</taxon>
        <taxon>Marinobacteraceae</taxon>
        <taxon>Marinobacter</taxon>
    </lineage>
</organism>
<dbReference type="PRINTS" id="PR00038">
    <property type="entry name" value="HTHLUXR"/>
</dbReference>
<dbReference type="PANTHER" id="PTHR44688">
    <property type="entry name" value="DNA-BINDING TRANSCRIPTIONAL ACTIVATOR DEVR_DOSR"/>
    <property type="match status" value="1"/>
</dbReference>
<evidence type="ECO:0000313" key="6">
    <source>
        <dbReference type="Proteomes" id="UP000198519"/>
    </source>
</evidence>
<dbReference type="PANTHER" id="PTHR44688:SF16">
    <property type="entry name" value="DNA-BINDING TRANSCRIPTIONAL ACTIVATOR DEVR_DOSR"/>
    <property type="match status" value="1"/>
</dbReference>
<dbReference type="Proteomes" id="UP000198519">
    <property type="component" value="Unassembled WGS sequence"/>
</dbReference>
<evidence type="ECO:0000256" key="3">
    <source>
        <dbReference type="ARBA" id="ARBA00023163"/>
    </source>
</evidence>
<feature type="domain" description="HTH luxR-type" evidence="4">
    <location>
        <begin position="831"/>
        <end position="896"/>
    </location>
</feature>
<dbReference type="InterPro" id="IPR036388">
    <property type="entry name" value="WH-like_DNA-bd_sf"/>
</dbReference>
<protein>
    <submittedName>
        <fullName evidence="5">LuxR family transcriptional regulator, maltose regulon positive regulatory protein</fullName>
    </submittedName>
</protein>
<dbReference type="GO" id="GO:0006355">
    <property type="term" value="P:regulation of DNA-templated transcription"/>
    <property type="evidence" value="ECO:0007669"/>
    <property type="project" value="InterPro"/>
</dbReference>
<name>A0A1I4QN54_9GAMM</name>
<keyword evidence="1" id="KW-0805">Transcription regulation</keyword>
<dbReference type="STRING" id="488535.SAMN04487963_2483"/>
<dbReference type="SUPFAM" id="SSF46894">
    <property type="entry name" value="C-terminal effector domain of the bipartite response regulators"/>
    <property type="match status" value="1"/>
</dbReference>
<evidence type="ECO:0000313" key="5">
    <source>
        <dbReference type="EMBL" id="SFM41522.1"/>
    </source>
</evidence>